<dbReference type="InterPro" id="IPR003197">
    <property type="entry name" value="QCR7"/>
</dbReference>
<dbReference type="EMBL" id="NCKU01000046">
    <property type="protein sequence ID" value="RWS17688.1"/>
    <property type="molecule type" value="Genomic_DNA"/>
</dbReference>
<comment type="function">
    <text evidence="12">Component of the ubiquinol-cytochrome c oxidoreductase, a multisubunit transmembrane complex that is part of the mitochondrial electron transport chain which drives oxidative phosphorylation.</text>
</comment>
<dbReference type="Pfam" id="PF02271">
    <property type="entry name" value="UCR_14kD"/>
    <property type="match status" value="1"/>
</dbReference>
<sequence length="121" mass="14853">MVFLTRILRCAKSPDIKSAFSKWYFNLSHYNRYGLYHDDLLVEEWNPEIQEAVRRLPSDLYDQRVFRAVRANQLEITKSFLPKEEWVTYEEDMTKGRYLQPYIDEVLAEWKEREDWERTTH</sequence>
<dbReference type="STRING" id="1965070.A0A3S3P978"/>
<name>A0A3S3P978_9ACAR</name>
<dbReference type="InterPro" id="IPR036544">
    <property type="entry name" value="QCR7_sf"/>
</dbReference>
<keyword evidence="7 12" id="KW-0249">Electron transport</keyword>
<evidence type="ECO:0000256" key="3">
    <source>
        <dbReference type="ARBA" id="ARBA00016323"/>
    </source>
</evidence>
<dbReference type="AlphaFoldDB" id="A0A3S3P978"/>
<dbReference type="OrthoDB" id="425749at2759"/>
<evidence type="ECO:0000256" key="10">
    <source>
        <dbReference type="ARBA" id="ARBA00038521"/>
    </source>
</evidence>
<evidence type="ECO:0000256" key="9">
    <source>
        <dbReference type="ARBA" id="ARBA00023136"/>
    </source>
</evidence>
<keyword evidence="8 12" id="KW-0496">Mitochondrion</keyword>
<keyword evidence="4 12" id="KW-0813">Transport</keyword>
<reference evidence="13 14" key="1">
    <citation type="journal article" date="2018" name="Gigascience">
        <title>Genomes of trombidid mites reveal novel predicted allergens and laterally-transferred genes associated with secondary metabolism.</title>
        <authorList>
            <person name="Dong X."/>
            <person name="Chaisiri K."/>
            <person name="Xia D."/>
            <person name="Armstrong S.D."/>
            <person name="Fang Y."/>
            <person name="Donnelly M.J."/>
            <person name="Kadowaki T."/>
            <person name="McGarry J.W."/>
            <person name="Darby A.C."/>
            <person name="Makepeace B.L."/>
        </authorList>
    </citation>
    <scope>NUCLEOTIDE SEQUENCE [LARGE SCALE GENOMIC DNA]</scope>
    <source>
        <strain evidence="13">UoL-WK</strain>
    </source>
</reference>
<evidence type="ECO:0000313" key="13">
    <source>
        <dbReference type="EMBL" id="RWS17688.1"/>
    </source>
</evidence>
<evidence type="ECO:0000256" key="4">
    <source>
        <dbReference type="ARBA" id="ARBA00022448"/>
    </source>
</evidence>
<evidence type="ECO:0000256" key="7">
    <source>
        <dbReference type="ARBA" id="ARBA00022982"/>
    </source>
</evidence>
<dbReference type="PIRSF" id="PIRSF000022">
    <property type="entry name" value="Bc1_14K"/>
    <property type="match status" value="1"/>
</dbReference>
<comment type="subunit">
    <text evidence="11">Component of the ubiquinol-cytochrome c oxidoreductase (cytochrome b-c1 complex, complex III, CIII), a multisubunit enzyme composed of 11 subunits. The complex is composed of 3 respiratory subunits cytochrome b, cytochrome c1 and Rieske protein UQCRFS1, 2 core protein subunits UQCRC1/QCR1 and UQCRC2/QCR2, and 6 low-molecular weight protein subunits UQCRH/QCR6, UQCRB/QCR7, UQCRQ/QCR8, UQCR10/QCR9, UQCR11/QCR10 and subunit 9, the cleavage product of Rieske protein UQCRFS1. The complex exists as an obligatory dimer and forms supercomplexes (SCs) in the inner mitochondrial membrane with NADH-ubiquinone oxidoreductase (complex I, CI) and cytochrome c oxidase (complex IV, CIV), resulting in different assemblies (supercomplex SCI(1)III(2)IV(1) and megacomplex MCI(2)III(2)IV(2)).</text>
</comment>
<dbReference type="Gene3D" id="1.10.1090.10">
    <property type="entry name" value="Cytochrome b-c1 complex subunit 7"/>
    <property type="match status" value="1"/>
</dbReference>
<dbReference type="Proteomes" id="UP000285301">
    <property type="component" value="Unassembled WGS sequence"/>
</dbReference>
<dbReference type="GO" id="GO:0045275">
    <property type="term" value="C:respiratory chain complex III"/>
    <property type="evidence" value="ECO:0007669"/>
    <property type="project" value="InterPro"/>
</dbReference>
<evidence type="ECO:0000256" key="6">
    <source>
        <dbReference type="ARBA" id="ARBA00022792"/>
    </source>
</evidence>
<evidence type="ECO:0000313" key="14">
    <source>
        <dbReference type="Proteomes" id="UP000285301"/>
    </source>
</evidence>
<evidence type="ECO:0000256" key="1">
    <source>
        <dbReference type="ARBA" id="ARBA00004443"/>
    </source>
</evidence>
<organism evidence="13 14">
    <name type="scientific">Dinothrombium tinctorium</name>
    <dbReference type="NCBI Taxonomy" id="1965070"/>
    <lineage>
        <taxon>Eukaryota</taxon>
        <taxon>Metazoa</taxon>
        <taxon>Ecdysozoa</taxon>
        <taxon>Arthropoda</taxon>
        <taxon>Chelicerata</taxon>
        <taxon>Arachnida</taxon>
        <taxon>Acari</taxon>
        <taxon>Acariformes</taxon>
        <taxon>Trombidiformes</taxon>
        <taxon>Prostigmata</taxon>
        <taxon>Anystina</taxon>
        <taxon>Parasitengona</taxon>
        <taxon>Trombidioidea</taxon>
        <taxon>Trombidiidae</taxon>
        <taxon>Dinothrombium</taxon>
    </lineage>
</organism>
<dbReference type="FunFam" id="1.10.1090.10:FF:000001">
    <property type="entry name" value="Cytochrome b-c1 complex subunit 7"/>
    <property type="match status" value="1"/>
</dbReference>
<proteinExistence type="inferred from homology"/>
<keyword evidence="14" id="KW-1185">Reference proteome</keyword>
<dbReference type="PANTHER" id="PTHR12022">
    <property type="entry name" value="UBIQUINOL-CYTOCHROME C REDUCTASE COMPLEX 14 KD PROTEIN"/>
    <property type="match status" value="1"/>
</dbReference>
<dbReference type="GO" id="GO:0006122">
    <property type="term" value="P:mitochondrial electron transport, ubiquinol to cytochrome c"/>
    <property type="evidence" value="ECO:0007669"/>
    <property type="project" value="InterPro"/>
</dbReference>
<keyword evidence="5 12" id="KW-0679">Respiratory chain</keyword>
<evidence type="ECO:0000256" key="5">
    <source>
        <dbReference type="ARBA" id="ARBA00022660"/>
    </source>
</evidence>
<dbReference type="SUPFAM" id="SSF81524">
    <property type="entry name" value="14 kDa protein of cytochrome bc1 complex (Ubiquinol-cytochrome c reductase)"/>
    <property type="match status" value="1"/>
</dbReference>
<evidence type="ECO:0000256" key="11">
    <source>
        <dbReference type="ARBA" id="ARBA00046393"/>
    </source>
</evidence>
<dbReference type="GO" id="GO:0005743">
    <property type="term" value="C:mitochondrial inner membrane"/>
    <property type="evidence" value="ECO:0007669"/>
    <property type="project" value="UniProtKB-SubCell"/>
</dbReference>
<evidence type="ECO:0000256" key="8">
    <source>
        <dbReference type="ARBA" id="ARBA00023128"/>
    </source>
</evidence>
<keyword evidence="9 12" id="KW-0472">Membrane</keyword>
<evidence type="ECO:0000256" key="2">
    <source>
        <dbReference type="ARBA" id="ARBA00008554"/>
    </source>
</evidence>
<comment type="subcellular location">
    <subcellularLocation>
        <location evidence="1">Mitochondrion inner membrane</location>
        <topology evidence="1">Peripheral membrane protein</topology>
        <orientation evidence="1">Matrix side</orientation>
    </subcellularLocation>
</comment>
<evidence type="ECO:0000256" key="12">
    <source>
        <dbReference type="PIRNR" id="PIRNR000022"/>
    </source>
</evidence>
<protein>
    <recommendedName>
        <fullName evidence="3 12">Cytochrome b-c1 complex subunit 7</fullName>
    </recommendedName>
</protein>
<dbReference type="PANTHER" id="PTHR12022:SF0">
    <property type="entry name" value="CYTOCHROME B-C1 COMPLEX SUBUNIT 7"/>
    <property type="match status" value="1"/>
</dbReference>
<keyword evidence="6 12" id="KW-0999">Mitochondrion inner membrane</keyword>
<comment type="caution">
    <text evidence="13">The sequence shown here is derived from an EMBL/GenBank/DDBJ whole genome shotgun (WGS) entry which is preliminary data.</text>
</comment>
<gene>
    <name evidence="13" type="ORF">B4U79_07945</name>
</gene>
<comment type="subunit">
    <text evidence="10">Component of the ubiquinol-cytochrome c oxidoreductase (cytochrome b-c1 complex, complex III, CIII), a multisubunit enzyme composed of 3 respiratory subunits cytochrome b, cytochrome c1 and Rieske protein, 2 core protein subunits, and additional low-molecular weight protein subunits. The complex exists as an obligatory dimer and forms supercomplexes (SCs) in the inner mitochondrial membrane with cytochrome c oxidase (complex IV, CIV).</text>
</comment>
<comment type="similarity">
    <text evidence="2 12">Belongs to the UQCRB/QCR7 family.</text>
</comment>
<accession>A0A3S3P978</accession>